<dbReference type="PANTHER" id="PTHR34387:SF2">
    <property type="entry name" value="SLR1258 PROTEIN"/>
    <property type="match status" value="1"/>
</dbReference>
<comment type="caution">
    <text evidence="2">The sequence shown here is derived from an EMBL/GenBank/DDBJ whole genome shotgun (WGS) entry which is preliminary data.</text>
</comment>
<evidence type="ECO:0000256" key="1">
    <source>
        <dbReference type="SAM" id="Phobius"/>
    </source>
</evidence>
<dbReference type="PANTHER" id="PTHR34387">
    <property type="entry name" value="SLR1258 PROTEIN"/>
    <property type="match status" value="1"/>
</dbReference>
<dbReference type="Proteomes" id="UP000177287">
    <property type="component" value="Unassembled WGS sequence"/>
</dbReference>
<keyword evidence="1" id="KW-1133">Transmembrane helix</keyword>
<sequence>MDNRIKNTIGISVIIALLALVYGVMQYGKSIESTRSFTSQGAGKVIAIPDIAQFAFGVVTEGGTDVSSLQNENSIKANSIIEFLKAQGIESKDIKTQSYSIEPRYQYFSCPFDRVGVCPPAEIVGYIVQNSVYVKIRDFSKIGPTLAGTVEKGANSVSQVSFTIDNILGLQQQAREEAIQKAKEEARRVAKAAGFRLGRLVSLNKGGFGILPVFQASEAKGDTTPPVLEPGSQEVTVTVTLTYEIR</sequence>
<keyword evidence="1" id="KW-0812">Transmembrane</keyword>
<evidence type="ECO:0000313" key="2">
    <source>
        <dbReference type="EMBL" id="OHA73009.1"/>
    </source>
</evidence>
<feature type="transmembrane region" description="Helical" evidence="1">
    <location>
        <begin position="7"/>
        <end position="25"/>
    </location>
</feature>
<dbReference type="Gene3D" id="3.30.70.2970">
    <property type="entry name" value="Protein of unknown function (DUF541), domain 2"/>
    <property type="match status" value="1"/>
</dbReference>
<dbReference type="AlphaFoldDB" id="A0A1G2RKW2"/>
<evidence type="ECO:0008006" key="4">
    <source>
        <dbReference type="Google" id="ProtNLM"/>
    </source>
</evidence>
<reference evidence="2 3" key="1">
    <citation type="journal article" date="2016" name="Nat. Commun.">
        <title>Thousands of microbial genomes shed light on interconnected biogeochemical processes in an aquifer system.</title>
        <authorList>
            <person name="Anantharaman K."/>
            <person name="Brown C.T."/>
            <person name="Hug L.A."/>
            <person name="Sharon I."/>
            <person name="Castelle C.J."/>
            <person name="Probst A.J."/>
            <person name="Thomas B.C."/>
            <person name="Singh A."/>
            <person name="Wilkins M.J."/>
            <person name="Karaoz U."/>
            <person name="Brodie E.L."/>
            <person name="Williams K.H."/>
            <person name="Hubbard S.S."/>
            <person name="Banfield J.F."/>
        </authorList>
    </citation>
    <scope>NUCLEOTIDE SEQUENCE [LARGE SCALE GENOMIC DNA]</scope>
</reference>
<accession>A0A1G2RKW2</accession>
<dbReference type="Gene3D" id="3.30.110.170">
    <property type="entry name" value="Protein of unknown function (DUF541), domain 1"/>
    <property type="match status" value="1"/>
</dbReference>
<dbReference type="Pfam" id="PF04402">
    <property type="entry name" value="SIMPL"/>
    <property type="match status" value="1"/>
</dbReference>
<dbReference type="InterPro" id="IPR052022">
    <property type="entry name" value="26kDa_periplasmic_antigen"/>
</dbReference>
<organism evidence="2 3">
    <name type="scientific">Candidatus Wildermuthbacteria bacterium RIFCSPLOWO2_01_FULL_47_18</name>
    <dbReference type="NCBI Taxonomy" id="1802460"/>
    <lineage>
        <taxon>Bacteria</taxon>
        <taxon>Candidatus Wildermuthiibacteriota</taxon>
    </lineage>
</organism>
<dbReference type="GO" id="GO:0006974">
    <property type="term" value="P:DNA damage response"/>
    <property type="evidence" value="ECO:0007669"/>
    <property type="project" value="TreeGrafter"/>
</dbReference>
<name>A0A1G2RKW2_9BACT</name>
<gene>
    <name evidence="2" type="ORF">A3A27_00835</name>
</gene>
<protein>
    <recommendedName>
        <fullName evidence="4">SIMPL domain-containing protein</fullName>
    </recommendedName>
</protein>
<keyword evidence="1" id="KW-0472">Membrane</keyword>
<proteinExistence type="predicted"/>
<dbReference type="EMBL" id="MHUF01000005">
    <property type="protein sequence ID" value="OHA73009.1"/>
    <property type="molecule type" value="Genomic_DNA"/>
</dbReference>
<evidence type="ECO:0000313" key="3">
    <source>
        <dbReference type="Proteomes" id="UP000177287"/>
    </source>
</evidence>
<dbReference type="InterPro" id="IPR007497">
    <property type="entry name" value="SIMPL/DUF541"/>
</dbReference>